<name>A0ABN6PKE1_9BURK</name>
<accession>A0ABN6PKE1</accession>
<dbReference type="RefSeq" id="WP_251972730.1">
    <property type="nucleotide sequence ID" value="NZ_AP025730.1"/>
</dbReference>
<reference evidence="2" key="1">
    <citation type="submission" date="2022-04" db="EMBL/GenBank/DDBJ databases">
        <title>Whole genome sequence of Sphaerotilus sp. FB-5.</title>
        <authorList>
            <person name="Takeda M."/>
            <person name="Narihara S."/>
            <person name="Akimoto M."/>
            <person name="Akimoto R."/>
            <person name="Nishiyashiki S."/>
            <person name="Murakami T."/>
        </authorList>
    </citation>
    <scope>NUCLEOTIDE SEQUENCE</scope>
    <source>
        <strain evidence="2">FB-5</strain>
    </source>
</reference>
<organism evidence="2 3">
    <name type="scientific">Sphaerotilus microaerophilus</name>
    <dbReference type="NCBI Taxonomy" id="2914710"/>
    <lineage>
        <taxon>Bacteria</taxon>
        <taxon>Pseudomonadati</taxon>
        <taxon>Pseudomonadota</taxon>
        <taxon>Betaproteobacteria</taxon>
        <taxon>Burkholderiales</taxon>
        <taxon>Sphaerotilaceae</taxon>
        <taxon>Sphaerotilus</taxon>
    </lineage>
</organism>
<dbReference type="EMBL" id="AP025730">
    <property type="protein sequence ID" value="BDI04622.1"/>
    <property type="molecule type" value="Genomic_DNA"/>
</dbReference>
<keyword evidence="3" id="KW-1185">Reference proteome</keyword>
<dbReference type="InterPro" id="IPR036873">
    <property type="entry name" value="Rhodanese-like_dom_sf"/>
</dbReference>
<dbReference type="PANTHER" id="PTHR43031:SF1">
    <property type="entry name" value="PYRIDINE NUCLEOTIDE-DISULPHIDE OXIDOREDUCTASE"/>
    <property type="match status" value="1"/>
</dbReference>
<feature type="domain" description="Rhodanese" evidence="1">
    <location>
        <begin position="33"/>
        <end position="123"/>
    </location>
</feature>
<sequence length="128" mass="13326">MAAALLAGLAGGAVAQAGDPLAVSLDAARAALADGRTVVFDIREPQEHATGVAAGMRLLPMSQIGARLAEIPKSADQPVLLICNTQNRSRKVAEALRERGYTQVRYVVGGMSTWAAKGWPLVPPGPKK</sequence>
<dbReference type="CDD" id="cd00158">
    <property type="entry name" value="RHOD"/>
    <property type="match status" value="1"/>
</dbReference>
<dbReference type="PROSITE" id="PS50206">
    <property type="entry name" value="RHODANESE_3"/>
    <property type="match status" value="1"/>
</dbReference>
<protein>
    <recommendedName>
        <fullName evidence="1">Rhodanese domain-containing protein</fullName>
    </recommendedName>
</protein>
<evidence type="ECO:0000313" key="3">
    <source>
        <dbReference type="Proteomes" id="UP001057498"/>
    </source>
</evidence>
<dbReference type="InterPro" id="IPR050229">
    <property type="entry name" value="GlpE_sulfurtransferase"/>
</dbReference>
<dbReference type="Pfam" id="PF00581">
    <property type="entry name" value="Rhodanese"/>
    <property type="match status" value="1"/>
</dbReference>
<dbReference type="InterPro" id="IPR001763">
    <property type="entry name" value="Rhodanese-like_dom"/>
</dbReference>
<dbReference type="Proteomes" id="UP001057498">
    <property type="component" value="Chromosome"/>
</dbReference>
<dbReference type="PANTHER" id="PTHR43031">
    <property type="entry name" value="FAD-DEPENDENT OXIDOREDUCTASE"/>
    <property type="match status" value="1"/>
</dbReference>
<dbReference type="SUPFAM" id="SSF52821">
    <property type="entry name" value="Rhodanese/Cell cycle control phosphatase"/>
    <property type="match status" value="1"/>
</dbReference>
<evidence type="ECO:0000313" key="2">
    <source>
        <dbReference type="EMBL" id="BDI04622.1"/>
    </source>
</evidence>
<dbReference type="SMART" id="SM00450">
    <property type="entry name" value="RHOD"/>
    <property type="match status" value="1"/>
</dbReference>
<evidence type="ECO:0000259" key="1">
    <source>
        <dbReference type="PROSITE" id="PS50206"/>
    </source>
</evidence>
<proteinExistence type="predicted"/>
<dbReference type="Gene3D" id="3.40.250.10">
    <property type="entry name" value="Rhodanese-like domain"/>
    <property type="match status" value="1"/>
</dbReference>
<gene>
    <name evidence="2" type="ORF">CATMQ487_15920</name>
</gene>